<dbReference type="Pfam" id="PF00561">
    <property type="entry name" value="Abhydrolase_1"/>
    <property type="match status" value="1"/>
</dbReference>
<name>A0A1U7I5L6_9CYAN</name>
<evidence type="ECO:0000313" key="2">
    <source>
        <dbReference type="EMBL" id="OKH31559.1"/>
    </source>
</evidence>
<accession>A0A1U7I5L6</accession>
<protein>
    <recommendedName>
        <fullName evidence="1">AB hydrolase-1 domain-containing protein</fullName>
    </recommendedName>
</protein>
<dbReference type="RefSeq" id="WP_073596886.1">
    <property type="nucleotide sequence ID" value="NZ_MRCE01000049.1"/>
</dbReference>
<dbReference type="STRING" id="454136.NIES2119_28560"/>
<dbReference type="Proteomes" id="UP000185860">
    <property type="component" value="Unassembled WGS sequence"/>
</dbReference>
<evidence type="ECO:0000259" key="1">
    <source>
        <dbReference type="Pfam" id="PF00561"/>
    </source>
</evidence>
<dbReference type="AlphaFoldDB" id="A0A1U7I5L6"/>
<dbReference type="OrthoDB" id="464067at2"/>
<reference evidence="2 3" key="1">
    <citation type="submission" date="2016-11" db="EMBL/GenBank/DDBJ databases">
        <title>Draft Genome Sequences of Nine Cyanobacterial Strains from Diverse Habitats.</title>
        <authorList>
            <person name="Zhu T."/>
            <person name="Hou S."/>
            <person name="Lu X."/>
            <person name="Hess W.R."/>
        </authorList>
    </citation>
    <scope>NUCLEOTIDE SEQUENCE [LARGE SCALE GENOMIC DNA]</scope>
    <source>
        <strain evidence="2 3">IAM M-71</strain>
    </source>
</reference>
<gene>
    <name evidence="2" type="ORF">NIES2119_28560</name>
</gene>
<evidence type="ECO:0000313" key="3">
    <source>
        <dbReference type="Proteomes" id="UP000185860"/>
    </source>
</evidence>
<sequence>MSSLPNALWLNVSPALQQFDRPLLIHLSHHVAIAQWEYCQTPDEPMSLEIAIDLLDDYLKNQTKPVDLIGHSTSGLLGLLYAHKHPEKVRSLTLLSVGSYPAVDWQCHYYAQLQKLPCSREVLLNQMVNNLFGHQHPGVIRDILQILEQDLMTSLSPHTLFRRVSFSPSKVSVPMLVCGSADDIIVDPYTLEGWQSWLKSGDRIWQCPQGRYFFHYFHPQKVCEQIVDFWDLPSLSQDRTASLANFKVSL</sequence>
<dbReference type="SUPFAM" id="SSF53474">
    <property type="entry name" value="alpha/beta-Hydrolases"/>
    <property type="match status" value="1"/>
</dbReference>
<dbReference type="EMBL" id="MRCE01000049">
    <property type="protein sequence ID" value="OKH31559.1"/>
    <property type="molecule type" value="Genomic_DNA"/>
</dbReference>
<organism evidence="2 3">
    <name type="scientific">[Phormidium ambiguum] IAM M-71</name>
    <dbReference type="NCBI Taxonomy" id="454136"/>
    <lineage>
        <taxon>Bacteria</taxon>
        <taxon>Bacillati</taxon>
        <taxon>Cyanobacteriota</taxon>
        <taxon>Cyanophyceae</taxon>
        <taxon>Oscillatoriophycideae</taxon>
        <taxon>Aerosakkonematales</taxon>
        <taxon>Aerosakkonemataceae</taxon>
        <taxon>Floridanema</taxon>
    </lineage>
</organism>
<feature type="domain" description="AB hydrolase-1" evidence="1">
    <location>
        <begin position="61"/>
        <end position="105"/>
    </location>
</feature>
<dbReference type="InterPro" id="IPR000073">
    <property type="entry name" value="AB_hydrolase_1"/>
</dbReference>
<comment type="caution">
    <text evidence="2">The sequence shown here is derived from an EMBL/GenBank/DDBJ whole genome shotgun (WGS) entry which is preliminary data.</text>
</comment>
<proteinExistence type="predicted"/>
<dbReference type="InterPro" id="IPR029058">
    <property type="entry name" value="AB_hydrolase_fold"/>
</dbReference>
<dbReference type="Gene3D" id="3.40.50.1820">
    <property type="entry name" value="alpha/beta hydrolase"/>
    <property type="match status" value="1"/>
</dbReference>